<dbReference type="EMBL" id="WNZW01000016">
    <property type="protein sequence ID" value="MUG47831.1"/>
    <property type="molecule type" value="Genomic_DNA"/>
</dbReference>
<dbReference type="InterPro" id="IPR050259">
    <property type="entry name" value="SDR"/>
</dbReference>
<dbReference type="Pfam" id="PF13561">
    <property type="entry name" value="adh_short_C2"/>
    <property type="match status" value="1"/>
</dbReference>
<dbReference type="OrthoDB" id="9803333at2"/>
<reference evidence="3 4" key="1">
    <citation type="submission" date="2019-11" db="EMBL/GenBank/DDBJ databases">
        <title>Draft genome sequences of five Paenibacillus species of dairy origin.</title>
        <authorList>
            <person name="Olajide A.M."/>
            <person name="Chen S."/>
            <person name="Lapointe G."/>
        </authorList>
    </citation>
    <scope>NUCLEOTIDE SEQUENCE [LARGE SCALE GENOMIC DNA]</scope>
    <source>
        <strain evidence="3 4">12CR55</strain>
    </source>
</reference>
<gene>
    <name evidence="3" type="ORF">GNP95_23070</name>
</gene>
<dbReference type="SUPFAM" id="SSF51735">
    <property type="entry name" value="NAD(P)-binding Rossmann-fold domains"/>
    <property type="match status" value="1"/>
</dbReference>
<dbReference type="PANTHER" id="PTHR42879:SF6">
    <property type="entry name" value="NADPH-DEPENDENT REDUCTASE BACG"/>
    <property type="match status" value="1"/>
</dbReference>
<dbReference type="AlphaFoldDB" id="A0A7X2Z6N5"/>
<dbReference type="PRINTS" id="PR00080">
    <property type="entry name" value="SDRFAMILY"/>
</dbReference>
<accession>A0A7X2Z6N5</accession>
<sequence>MNLNLTGKKVLVAASSKGIGRAIAACFASEGAHIMLCSRHEDDLKAAAEEIRGHYDAQVHYRVTDLSVKQDIEDLVQATAAAFGGLDILVTNSGGPTSGRFEEMEDDVWEHAFHQNLMSVIRLIRCSLPYLKRSKNGRIVNITSTSVKQPIEGLILSNTYRAGIAGLAKTLAHELAPYGILINTVAPGRIATDRIYQLDKHKAESMNIPMEEIRARAEQNIPLGRYGQPDELAKMVVFLASTANSYTTGQTVLVDGGMVKSL</sequence>
<dbReference type="PANTHER" id="PTHR42879">
    <property type="entry name" value="3-OXOACYL-(ACYL-CARRIER-PROTEIN) REDUCTASE"/>
    <property type="match status" value="1"/>
</dbReference>
<protein>
    <submittedName>
        <fullName evidence="3">SDR family oxidoreductase</fullName>
    </submittedName>
</protein>
<dbReference type="Gene3D" id="3.40.50.720">
    <property type="entry name" value="NAD(P)-binding Rossmann-like Domain"/>
    <property type="match status" value="1"/>
</dbReference>
<name>A0A7X2Z6N5_9BACL</name>
<keyword evidence="2" id="KW-0560">Oxidoreductase</keyword>
<evidence type="ECO:0000313" key="4">
    <source>
        <dbReference type="Proteomes" id="UP000447876"/>
    </source>
</evidence>
<dbReference type="CDD" id="cd05344">
    <property type="entry name" value="BKR_like_SDR_like"/>
    <property type="match status" value="1"/>
</dbReference>
<evidence type="ECO:0000313" key="3">
    <source>
        <dbReference type="EMBL" id="MUG47831.1"/>
    </source>
</evidence>
<dbReference type="InterPro" id="IPR036291">
    <property type="entry name" value="NAD(P)-bd_dom_sf"/>
</dbReference>
<dbReference type="GO" id="GO:0008206">
    <property type="term" value="P:bile acid metabolic process"/>
    <property type="evidence" value="ECO:0007669"/>
    <property type="project" value="UniProtKB-ARBA"/>
</dbReference>
<dbReference type="InterPro" id="IPR002347">
    <property type="entry name" value="SDR_fam"/>
</dbReference>
<evidence type="ECO:0000256" key="1">
    <source>
        <dbReference type="ARBA" id="ARBA00006484"/>
    </source>
</evidence>
<dbReference type="GO" id="GO:0016491">
    <property type="term" value="F:oxidoreductase activity"/>
    <property type="evidence" value="ECO:0007669"/>
    <property type="project" value="UniProtKB-KW"/>
</dbReference>
<proteinExistence type="inferred from homology"/>
<dbReference type="Proteomes" id="UP000447876">
    <property type="component" value="Unassembled WGS sequence"/>
</dbReference>
<comment type="caution">
    <text evidence="3">The sequence shown here is derived from an EMBL/GenBank/DDBJ whole genome shotgun (WGS) entry which is preliminary data.</text>
</comment>
<dbReference type="FunFam" id="3.40.50.720:FF:000084">
    <property type="entry name" value="Short-chain dehydrogenase reductase"/>
    <property type="match status" value="1"/>
</dbReference>
<dbReference type="PRINTS" id="PR00081">
    <property type="entry name" value="GDHRDH"/>
</dbReference>
<organism evidence="3 4">
    <name type="scientific">Paenibacillus woosongensis</name>
    <dbReference type="NCBI Taxonomy" id="307580"/>
    <lineage>
        <taxon>Bacteria</taxon>
        <taxon>Bacillati</taxon>
        <taxon>Bacillota</taxon>
        <taxon>Bacilli</taxon>
        <taxon>Bacillales</taxon>
        <taxon>Paenibacillaceae</taxon>
        <taxon>Paenibacillus</taxon>
    </lineage>
</organism>
<dbReference type="RefSeq" id="WP_155613203.1">
    <property type="nucleotide sequence ID" value="NZ_WNZW01000016.1"/>
</dbReference>
<comment type="similarity">
    <text evidence="1">Belongs to the short-chain dehydrogenases/reductases (SDR) family.</text>
</comment>
<evidence type="ECO:0000256" key="2">
    <source>
        <dbReference type="ARBA" id="ARBA00023002"/>
    </source>
</evidence>